<name>A0ABU3CIC1_9FLAO</name>
<dbReference type="Pfam" id="PF13568">
    <property type="entry name" value="OMP_b-brl_2"/>
    <property type="match status" value="1"/>
</dbReference>
<evidence type="ECO:0000313" key="2">
    <source>
        <dbReference type="EMBL" id="MDT0645730.1"/>
    </source>
</evidence>
<evidence type="ECO:0000313" key="3">
    <source>
        <dbReference type="Proteomes" id="UP001245285"/>
    </source>
</evidence>
<dbReference type="Proteomes" id="UP001245285">
    <property type="component" value="Unassembled WGS sequence"/>
</dbReference>
<accession>A0ABU3CIC1</accession>
<sequence length="418" mass="48620">MKNKLIVLFTFFCLCTYAQNDFQKGYVINNTGDTINALIKNEVWINNPRDVSYKTSENGEVKIHTIDHVREFGVPEHYQYKRVDVRMDRSTNDFSRLSNDRNPDFQEERLFLQSLVEGAANLYFYREGGLERFFYSVEGSHPEQLIYKKYNTPDNKVGINTRYKQQLWQDVKCPSATINSFKNLDYRRGELVRYFVNYNKCSNSNYQDFTQRKDTDFFNVKLKLGVGVSALKMDQREYGNAVEGQLQTSLRLGMEAEYFFPFLKRKWSFFIEPTYYEFETKDKGVAYFTVASVPSNPNASYARVEGYFEVDYSAIEIPLAFRYYIISKENSNFFLNGGLAIGRILKSSTKATRIDGSSLNTNFDLKDSGSASFLLGVGYSFKSFSLEGRYHIGKSYRTRQYNVGHSKDFTLSLGYRIF</sequence>
<evidence type="ECO:0000259" key="1">
    <source>
        <dbReference type="Pfam" id="PF13568"/>
    </source>
</evidence>
<dbReference type="RefSeq" id="WP_311493918.1">
    <property type="nucleotide sequence ID" value="NZ_JAVRHO010000004.1"/>
</dbReference>
<dbReference type="InterPro" id="IPR025665">
    <property type="entry name" value="Beta-barrel_OMP_2"/>
</dbReference>
<organism evidence="2 3">
    <name type="scientific">Autumnicola lenta</name>
    <dbReference type="NCBI Taxonomy" id="3075593"/>
    <lineage>
        <taxon>Bacteria</taxon>
        <taxon>Pseudomonadati</taxon>
        <taxon>Bacteroidota</taxon>
        <taxon>Flavobacteriia</taxon>
        <taxon>Flavobacteriales</taxon>
        <taxon>Flavobacteriaceae</taxon>
        <taxon>Autumnicola</taxon>
    </lineage>
</organism>
<dbReference type="EMBL" id="JAVRHO010000004">
    <property type="protein sequence ID" value="MDT0645730.1"/>
    <property type="molecule type" value="Genomic_DNA"/>
</dbReference>
<feature type="domain" description="Outer membrane protein beta-barrel" evidence="1">
    <location>
        <begin position="212"/>
        <end position="393"/>
    </location>
</feature>
<gene>
    <name evidence="2" type="ORF">RM545_03425</name>
</gene>
<protein>
    <submittedName>
        <fullName evidence="2">Outer membrane beta-barrel protein</fullName>
    </submittedName>
</protein>
<comment type="caution">
    <text evidence="2">The sequence shown here is derived from an EMBL/GenBank/DDBJ whole genome shotgun (WGS) entry which is preliminary data.</text>
</comment>
<proteinExistence type="predicted"/>
<keyword evidence="3" id="KW-1185">Reference proteome</keyword>
<reference evidence="2 3" key="1">
    <citation type="submission" date="2023-09" db="EMBL/GenBank/DDBJ databases">
        <authorList>
            <person name="Rey-Velasco X."/>
        </authorList>
    </citation>
    <scope>NUCLEOTIDE SEQUENCE [LARGE SCALE GENOMIC DNA]</scope>
    <source>
        <strain evidence="2 3">F260</strain>
    </source>
</reference>